<evidence type="ECO:0008006" key="3">
    <source>
        <dbReference type="Google" id="ProtNLM"/>
    </source>
</evidence>
<dbReference type="SUPFAM" id="SSF52540">
    <property type="entry name" value="P-loop containing nucleoside triphosphate hydrolases"/>
    <property type="match status" value="1"/>
</dbReference>
<dbReference type="RefSeq" id="WP_313989087.1">
    <property type="nucleotide sequence ID" value="NZ_JASJOS010000025.1"/>
</dbReference>
<reference evidence="1" key="1">
    <citation type="submission" date="2023-05" db="EMBL/GenBank/DDBJ databases">
        <authorList>
            <person name="Zhang X."/>
        </authorList>
    </citation>
    <scope>NUCLEOTIDE SEQUENCE</scope>
    <source>
        <strain evidence="1">YF14B1</strain>
    </source>
</reference>
<organism evidence="1 2">
    <name type="scientific">Xanthocytophaga flava</name>
    <dbReference type="NCBI Taxonomy" id="3048013"/>
    <lineage>
        <taxon>Bacteria</taxon>
        <taxon>Pseudomonadati</taxon>
        <taxon>Bacteroidota</taxon>
        <taxon>Cytophagia</taxon>
        <taxon>Cytophagales</taxon>
        <taxon>Rhodocytophagaceae</taxon>
        <taxon>Xanthocytophaga</taxon>
    </lineage>
</organism>
<name>A0AAE3QYR1_9BACT</name>
<dbReference type="InterPro" id="IPR027417">
    <property type="entry name" value="P-loop_NTPase"/>
</dbReference>
<evidence type="ECO:0000313" key="2">
    <source>
        <dbReference type="Proteomes" id="UP001241110"/>
    </source>
</evidence>
<protein>
    <recommendedName>
        <fullName evidence="3">Conjugal transfer protein TraL</fullName>
    </recommendedName>
</protein>
<gene>
    <name evidence="1" type="ORF">QNI16_35835</name>
</gene>
<evidence type="ECO:0000313" key="1">
    <source>
        <dbReference type="EMBL" id="MDJ1485908.1"/>
    </source>
</evidence>
<proteinExistence type="predicted"/>
<sequence>MKDNKTQPAAQTAESSLTTPRKVIHLICQAKGGVGKSFFTYLVYHKYKHDSSVAYLDLDNTNQTTLSRLKDKARSFNVLDTKKKINREAFLALIENISIAKAKDIFWVDMGATESIEFVNMLTQSYPADVLKEEFDQLGIDLHFDVIIAGGDVYTACIKFLRELSQAVSGAFPITCWINIGRFNAELDKDYLHQIEQFTTDNISVKQFGSTENEQSDAQLIELIKNGTEIDPARLSLATRIKYRRLISEIE</sequence>
<dbReference type="Proteomes" id="UP001241110">
    <property type="component" value="Unassembled WGS sequence"/>
</dbReference>
<dbReference type="Gene3D" id="3.40.50.300">
    <property type="entry name" value="P-loop containing nucleotide triphosphate hydrolases"/>
    <property type="match status" value="1"/>
</dbReference>
<accession>A0AAE3QYR1</accession>
<dbReference type="EMBL" id="JASJOS010000025">
    <property type="protein sequence ID" value="MDJ1485908.1"/>
    <property type="molecule type" value="Genomic_DNA"/>
</dbReference>
<comment type="caution">
    <text evidence="1">The sequence shown here is derived from an EMBL/GenBank/DDBJ whole genome shotgun (WGS) entry which is preliminary data.</text>
</comment>
<dbReference type="AlphaFoldDB" id="A0AAE3QYR1"/>